<proteinExistence type="predicted"/>
<dbReference type="PANTHER" id="PTHR22946">
    <property type="entry name" value="DIENELACTONE HYDROLASE DOMAIN-CONTAINING PROTEIN-RELATED"/>
    <property type="match status" value="1"/>
</dbReference>
<dbReference type="EMBL" id="QXJM01000030">
    <property type="protein sequence ID" value="RIE03759.1"/>
    <property type="molecule type" value="Genomic_DNA"/>
</dbReference>
<dbReference type="InterPro" id="IPR013595">
    <property type="entry name" value="Pept_S33_TAP-like_C"/>
</dbReference>
<keyword evidence="5" id="KW-1185">Reference proteome</keyword>
<dbReference type="InterPro" id="IPR050261">
    <property type="entry name" value="FrsA_esterase"/>
</dbReference>
<dbReference type="Proteomes" id="UP000266340">
    <property type="component" value="Unassembled WGS sequence"/>
</dbReference>
<dbReference type="Pfam" id="PF08386">
    <property type="entry name" value="Abhydrolase_4"/>
    <property type="match status" value="1"/>
</dbReference>
<gene>
    <name evidence="4" type="ORF">D3H35_09385</name>
</gene>
<name>A0A398CR72_9BACL</name>
<evidence type="ECO:0000313" key="5">
    <source>
        <dbReference type="Proteomes" id="UP000266340"/>
    </source>
</evidence>
<feature type="domain" description="Serine aminopeptidase S33" evidence="3">
    <location>
        <begin position="28"/>
        <end position="161"/>
    </location>
</feature>
<dbReference type="InterPro" id="IPR029058">
    <property type="entry name" value="AB_hydrolase_fold"/>
</dbReference>
<dbReference type="Gene3D" id="3.40.50.1820">
    <property type="entry name" value="alpha/beta hydrolase"/>
    <property type="match status" value="1"/>
</dbReference>
<dbReference type="Pfam" id="PF12146">
    <property type="entry name" value="Hydrolase_4"/>
    <property type="match status" value="1"/>
</dbReference>
<feature type="domain" description="Peptidase S33 tripeptidyl aminopeptidase-like C-terminal" evidence="2">
    <location>
        <begin position="178"/>
        <end position="245"/>
    </location>
</feature>
<reference evidence="4 5" key="1">
    <citation type="submission" date="2018-09" db="EMBL/GenBank/DDBJ databases">
        <title>Cohnella cavernae sp. nov., isolated from a karst cave.</title>
        <authorList>
            <person name="Zhu H."/>
        </authorList>
    </citation>
    <scope>NUCLEOTIDE SEQUENCE [LARGE SCALE GENOMIC DNA]</scope>
    <source>
        <strain evidence="4 5">K2E09-144</strain>
    </source>
</reference>
<accession>A0A398CR72</accession>
<comment type="caution">
    <text evidence="4">The sequence shown here is derived from an EMBL/GenBank/DDBJ whole genome shotgun (WGS) entry which is preliminary data.</text>
</comment>
<evidence type="ECO:0000259" key="3">
    <source>
        <dbReference type="Pfam" id="PF12146"/>
    </source>
</evidence>
<dbReference type="InterPro" id="IPR022742">
    <property type="entry name" value="Hydrolase_4"/>
</dbReference>
<keyword evidence="1 4" id="KW-0378">Hydrolase</keyword>
<evidence type="ECO:0000313" key="4">
    <source>
        <dbReference type="EMBL" id="RIE03759.1"/>
    </source>
</evidence>
<dbReference type="AlphaFoldDB" id="A0A398CR72"/>
<evidence type="ECO:0000256" key="1">
    <source>
        <dbReference type="ARBA" id="ARBA00022801"/>
    </source>
</evidence>
<sequence>MEKRRGNGERLVCASFAVGFRVVGLSPTVVVSHGWGSNRSRVLRYVHPLHREGYSVLVYNVRSHGDSDSVKAPSGLLFRDDLQSALRYLEGREDVDKQRIGVLGHSLGGFGAVLALDEGAPIRALVTDSMPVRFATMVEAELRRRKLPAFPLAHIIPEIMVRRSRIPSALVKRANPAAILEDNASGKRVPVMLVHSRGDSIIPPAELNHVLARVPDANHLFVDVDGHSASEQDPAFWPAVTGFFKEYLSIREEAVDKQGDYASV</sequence>
<dbReference type="SUPFAM" id="SSF53474">
    <property type="entry name" value="alpha/beta-Hydrolases"/>
    <property type="match status" value="1"/>
</dbReference>
<dbReference type="PANTHER" id="PTHR22946:SF9">
    <property type="entry name" value="POLYKETIDE TRANSFERASE AF380"/>
    <property type="match status" value="1"/>
</dbReference>
<dbReference type="GO" id="GO:0052689">
    <property type="term" value="F:carboxylic ester hydrolase activity"/>
    <property type="evidence" value="ECO:0007669"/>
    <property type="project" value="UniProtKB-ARBA"/>
</dbReference>
<evidence type="ECO:0000259" key="2">
    <source>
        <dbReference type="Pfam" id="PF08386"/>
    </source>
</evidence>
<organism evidence="4 5">
    <name type="scientific">Cohnella faecalis</name>
    <dbReference type="NCBI Taxonomy" id="2315694"/>
    <lineage>
        <taxon>Bacteria</taxon>
        <taxon>Bacillati</taxon>
        <taxon>Bacillota</taxon>
        <taxon>Bacilli</taxon>
        <taxon>Bacillales</taxon>
        <taxon>Paenibacillaceae</taxon>
        <taxon>Cohnella</taxon>
    </lineage>
</organism>
<protein>
    <submittedName>
        <fullName evidence="4">Alpha/beta fold hydrolase</fullName>
    </submittedName>
</protein>